<evidence type="ECO:0000256" key="2">
    <source>
        <dbReference type="SAM" id="MobiDB-lite"/>
    </source>
</evidence>
<evidence type="ECO:0000313" key="5">
    <source>
        <dbReference type="Proteomes" id="UP001596915"/>
    </source>
</evidence>
<dbReference type="InterPro" id="IPR014729">
    <property type="entry name" value="Rossmann-like_a/b/a_fold"/>
</dbReference>
<evidence type="ECO:0000259" key="3">
    <source>
        <dbReference type="Pfam" id="PF00582"/>
    </source>
</evidence>
<feature type="domain" description="UspA" evidence="3">
    <location>
        <begin position="5"/>
        <end position="139"/>
    </location>
</feature>
<dbReference type="InterPro" id="IPR006015">
    <property type="entry name" value="Universal_stress_UspA"/>
</dbReference>
<organism evidence="4 5">
    <name type="scientific">Streptomyces sanglieri</name>
    <dbReference type="NCBI Taxonomy" id="193460"/>
    <lineage>
        <taxon>Bacteria</taxon>
        <taxon>Bacillati</taxon>
        <taxon>Actinomycetota</taxon>
        <taxon>Actinomycetes</taxon>
        <taxon>Kitasatosporales</taxon>
        <taxon>Streptomycetaceae</taxon>
        <taxon>Streptomyces</taxon>
    </lineage>
</organism>
<name>A0ABW2WYN6_9ACTN</name>
<evidence type="ECO:0000313" key="4">
    <source>
        <dbReference type="EMBL" id="MFD0626635.1"/>
    </source>
</evidence>
<feature type="domain" description="UspA" evidence="3">
    <location>
        <begin position="151"/>
        <end position="320"/>
    </location>
</feature>
<dbReference type="PRINTS" id="PR01438">
    <property type="entry name" value="UNVRSLSTRESS"/>
</dbReference>
<dbReference type="InterPro" id="IPR006016">
    <property type="entry name" value="UspA"/>
</dbReference>
<dbReference type="PANTHER" id="PTHR46553:SF3">
    <property type="entry name" value="ADENINE NUCLEOTIDE ALPHA HYDROLASES-LIKE SUPERFAMILY PROTEIN"/>
    <property type="match status" value="1"/>
</dbReference>
<dbReference type="Gene3D" id="3.40.50.620">
    <property type="entry name" value="HUPs"/>
    <property type="match status" value="2"/>
</dbReference>
<comment type="caution">
    <text evidence="4">The sequence shown here is derived from an EMBL/GenBank/DDBJ whole genome shotgun (WGS) entry which is preliminary data.</text>
</comment>
<accession>A0ABW2WYN6</accession>
<dbReference type="Pfam" id="PF00582">
    <property type="entry name" value="Usp"/>
    <property type="match status" value="2"/>
</dbReference>
<evidence type="ECO:0000256" key="1">
    <source>
        <dbReference type="ARBA" id="ARBA00008791"/>
    </source>
</evidence>
<dbReference type="Proteomes" id="UP001596915">
    <property type="component" value="Unassembled WGS sequence"/>
</dbReference>
<proteinExistence type="inferred from homology"/>
<keyword evidence="5" id="KW-1185">Reference proteome</keyword>
<dbReference type="SUPFAM" id="SSF52402">
    <property type="entry name" value="Adenine nucleotide alpha hydrolases-like"/>
    <property type="match status" value="2"/>
</dbReference>
<comment type="similarity">
    <text evidence="1">Belongs to the universal stress protein A family.</text>
</comment>
<feature type="compositionally biased region" description="Low complexity" evidence="2">
    <location>
        <begin position="232"/>
        <end position="255"/>
    </location>
</feature>
<dbReference type="PANTHER" id="PTHR46553">
    <property type="entry name" value="ADENINE NUCLEOTIDE ALPHA HYDROLASES-LIKE SUPERFAMILY PROTEIN"/>
    <property type="match status" value="1"/>
</dbReference>
<gene>
    <name evidence="4" type="ORF">ACFQ2K_31995</name>
</gene>
<dbReference type="Gene3D" id="3.40.50.12370">
    <property type="match status" value="1"/>
</dbReference>
<feature type="region of interest" description="Disordered" evidence="2">
    <location>
        <begin position="228"/>
        <end position="258"/>
    </location>
</feature>
<sequence>MGLPVVVGVDGSEGSLRALDWAAAEASRSRLPLRVVHASLWEHYEGLRPTVDPGVPGEQLLAEHLVASARDRVRDLRPEVSVVADVQPEDPVAALVQESHEASLVVLGSRGRGRIAGMLLGSVGLALAGRSHCPVVVIPARQPGAPPKPGRIVVGISDDAGPSAAAVFALAQAASRHGELTAVRAWRRPAHALLTHPPLPGVPSSTQRRQAEEHLDEVLKALETLENRKKQQQAQEPQGTQGTQGTQEPQGAPGQDGSETVVIHRSVAQGPAHQVLIEAAENAELLVVGARRSSGWHGLQLGPVDHAVLHYSPCPVAIVPDTYQG</sequence>
<protein>
    <submittedName>
        <fullName evidence="4">Universal stress protein</fullName>
    </submittedName>
</protein>
<reference evidence="5" key="1">
    <citation type="journal article" date="2019" name="Int. J. Syst. Evol. Microbiol.">
        <title>The Global Catalogue of Microorganisms (GCM) 10K type strain sequencing project: providing services to taxonomists for standard genome sequencing and annotation.</title>
        <authorList>
            <consortium name="The Broad Institute Genomics Platform"/>
            <consortium name="The Broad Institute Genome Sequencing Center for Infectious Disease"/>
            <person name="Wu L."/>
            <person name="Ma J."/>
        </authorList>
    </citation>
    <scope>NUCLEOTIDE SEQUENCE [LARGE SCALE GENOMIC DNA]</scope>
    <source>
        <strain evidence="5">JCM 12607</strain>
    </source>
</reference>
<dbReference type="EMBL" id="JBHTGL010000008">
    <property type="protein sequence ID" value="MFD0626635.1"/>
    <property type="molecule type" value="Genomic_DNA"/>
</dbReference>
<feature type="region of interest" description="Disordered" evidence="2">
    <location>
        <begin position="193"/>
        <end position="213"/>
    </location>
</feature>